<sequence>MPPPTSSATAAMHREPASRRTPPPPSAAVTPSSRLSGSHKRRHQTDQTAMGVQDVVAPLRKKLRLPIDIANHKASRSSEPRAPLVEKPLLLTKDHMPQPMPKPFSQHLHEANDAANEPPHRQEQARPGVTMIDERLMSLEPRVLAEYENLSDTDDRDTAHHLVVATIRAQRRHIDDLQQRCNAHQQQIKQLVRRHDDERDASKKDIKKEVMRKTQAMMLDMIRLKEAAKARENTLQREKHYISEAVKKEREEKEKYIDRLSVSELQRARERREMLTFQEESEHKQALINTLQEDMDALRQIENESTAHRRRQTQGLPPAYGNLDDEDHKPPYQVHKDKCSFDIPFFFRSISAGFENILCKAQNASKAQRSHYDLSERSRASSQLFYTTVKALSVTCAKLREVICYADGEVASTIIRLSWSVVCACELRPGLVTLTSQERATIGLAYQEIDSCLLEALRSSLTPQDTAEHGRGPRNPAFEYQLYLTPAQVLADKFWSLASEVGQGYLVKTIEWLSENVEVERKLAAEDV</sequence>
<organism evidence="1 2">
    <name type="scientific">Vermiconidia calcicola</name>
    <dbReference type="NCBI Taxonomy" id="1690605"/>
    <lineage>
        <taxon>Eukaryota</taxon>
        <taxon>Fungi</taxon>
        <taxon>Dikarya</taxon>
        <taxon>Ascomycota</taxon>
        <taxon>Pezizomycotina</taxon>
        <taxon>Dothideomycetes</taxon>
        <taxon>Dothideomycetidae</taxon>
        <taxon>Mycosphaerellales</taxon>
        <taxon>Extremaceae</taxon>
        <taxon>Vermiconidia</taxon>
    </lineage>
</organism>
<protein>
    <submittedName>
        <fullName evidence="1">Uncharacterized protein</fullName>
    </submittedName>
</protein>
<comment type="caution">
    <text evidence="1">The sequence shown here is derived from an EMBL/GenBank/DDBJ whole genome shotgun (WGS) entry which is preliminary data.</text>
</comment>
<proteinExistence type="predicted"/>
<accession>A0ACC3N6A9</accession>
<reference evidence="1" key="1">
    <citation type="submission" date="2023-07" db="EMBL/GenBank/DDBJ databases">
        <title>Black Yeasts Isolated from many extreme environments.</title>
        <authorList>
            <person name="Coleine C."/>
            <person name="Stajich J.E."/>
            <person name="Selbmann L."/>
        </authorList>
    </citation>
    <scope>NUCLEOTIDE SEQUENCE</scope>
    <source>
        <strain evidence="1">CCFEE 5714</strain>
    </source>
</reference>
<name>A0ACC3N6A9_9PEZI</name>
<evidence type="ECO:0000313" key="1">
    <source>
        <dbReference type="EMBL" id="KAK3710057.1"/>
    </source>
</evidence>
<gene>
    <name evidence="1" type="ORF">LTR37_010488</name>
</gene>
<keyword evidence="2" id="KW-1185">Reference proteome</keyword>
<evidence type="ECO:0000313" key="2">
    <source>
        <dbReference type="Proteomes" id="UP001281147"/>
    </source>
</evidence>
<dbReference type="Proteomes" id="UP001281147">
    <property type="component" value="Unassembled WGS sequence"/>
</dbReference>
<dbReference type="EMBL" id="JAUTXU010000087">
    <property type="protein sequence ID" value="KAK3710057.1"/>
    <property type="molecule type" value="Genomic_DNA"/>
</dbReference>